<feature type="compositionally biased region" description="Polar residues" evidence="1">
    <location>
        <begin position="240"/>
        <end position="276"/>
    </location>
</feature>
<dbReference type="GeneID" id="19301213"/>
<feature type="region of interest" description="Disordered" evidence="1">
    <location>
        <begin position="25"/>
        <end position="54"/>
    </location>
</feature>
<dbReference type="AlphaFoldDB" id="S7RZE0"/>
<protein>
    <submittedName>
        <fullName evidence="2">Uncharacterized protein</fullName>
    </submittedName>
</protein>
<feature type="region of interest" description="Disordered" evidence="1">
    <location>
        <begin position="70"/>
        <end position="94"/>
    </location>
</feature>
<gene>
    <name evidence="2" type="ORF">GLOTRDRAFT_125136</name>
</gene>
<feature type="region of interest" description="Disordered" evidence="1">
    <location>
        <begin position="130"/>
        <end position="209"/>
    </location>
</feature>
<organism evidence="2 3">
    <name type="scientific">Gloeophyllum trabeum (strain ATCC 11539 / FP-39264 / Madison 617)</name>
    <name type="common">Brown rot fungus</name>
    <dbReference type="NCBI Taxonomy" id="670483"/>
    <lineage>
        <taxon>Eukaryota</taxon>
        <taxon>Fungi</taxon>
        <taxon>Dikarya</taxon>
        <taxon>Basidiomycota</taxon>
        <taxon>Agaricomycotina</taxon>
        <taxon>Agaricomycetes</taxon>
        <taxon>Gloeophyllales</taxon>
        <taxon>Gloeophyllaceae</taxon>
        <taxon>Gloeophyllum</taxon>
    </lineage>
</organism>
<feature type="compositionally biased region" description="Basic and acidic residues" evidence="1">
    <location>
        <begin position="306"/>
        <end position="322"/>
    </location>
</feature>
<dbReference type="HOGENOM" id="CLU_764087_0_0_1"/>
<evidence type="ECO:0000256" key="1">
    <source>
        <dbReference type="SAM" id="MobiDB-lite"/>
    </source>
</evidence>
<feature type="compositionally biased region" description="Basic and acidic residues" evidence="1">
    <location>
        <begin position="170"/>
        <end position="185"/>
    </location>
</feature>
<sequence length="388" mass="40287">MRSIHIFRNTPSAIRTLHTTPTLHFTTRTSSGLDRAVSQGHATSPQNHAPQSVQSVHVAAGLCARNDANDHHLNAASPAPQYRPRSFGRGGGNREGVGFVEQVGGASVSADNFSSVGYMGGKRGFHGSAAIHGGSGMHSAKMVTRGGRDPSVSQGHAADPEGNESPQDVLSDHVGDGMKARDAGHPMDAASSHTQPQLKPTGMGSGNKEHIGFVEQIGGASASANGGSKYMPDDVKGSPSPGSTVSAHWEGATTTPNNSSRPSLTSALKHTTQAATSAPRPLQWEGKRPFSFTLHTSLPTYASGRTDPHTAGRTQKQKDAHLGLDTGGPAEYEQAKLAGSRFGETRAQKGSVTVGAEKQKRTPGTDRNAESASGDFSNVGVVAGQKEK</sequence>
<keyword evidence="3" id="KW-1185">Reference proteome</keyword>
<dbReference type="KEGG" id="gtr:GLOTRDRAFT_125136"/>
<accession>S7RZE0</accession>
<dbReference type="eggNOG" id="ENOG502SZ0E">
    <property type="taxonomic scope" value="Eukaryota"/>
</dbReference>
<evidence type="ECO:0000313" key="3">
    <source>
        <dbReference type="Proteomes" id="UP000030669"/>
    </source>
</evidence>
<evidence type="ECO:0000313" key="2">
    <source>
        <dbReference type="EMBL" id="EPQ58809.1"/>
    </source>
</evidence>
<feature type="region of interest" description="Disordered" evidence="1">
    <location>
        <begin position="224"/>
        <end position="284"/>
    </location>
</feature>
<dbReference type="RefSeq" id="XP_007861962.1">
    <property type="nucleotide sequence ID" value="XM_007863771.1"/>
</dbReference>
<proteinExistence type="predicted"/>
<name>S7RZE0_GLOTA</name>
<feature type="compositionally biased region" description="Polar residues" evidence="1">
    <location>
        <begin position="40"/>
        <end position="54"/>
    </location>
</feature>
<feature type="region of interest" description="Disordered" evidence="1">
    <location>
        <begin position="299"/>
        <end position="388"/>
    </location>
</feature>
<dbReference type="EMBL" id="KB469297">
    <property type="protein sequence ID" value="EPQ58809.1"/>
    <property type="molecule type" value="Genomic_DNA"/>
</dbReference>
<dbReference type="Proteomes" id="UP000030669">
    <property type="component" value="Unassembled WGS sequence"/>
</dbReference>
<feature type="compositionally biased region" description="Basic and acidic residues" evidence="1">
    <location>
        <begin position="357"/>
        <end position="369"/>
    </location>
</feature>
<dbReference type="OrthoDB" id="2687798at2759"/>
<reference evidence="2 3" key="1">
    <citation type="journal article" date="2012" name="Science">
        <title>The Paleozoic origin of enzymatic lignin decomposition reconstructed from 31 fungal genomes.</title>
        <authorList>
            <person name="Floudas D."/>
            <person name="Binder M."/>
            <person name="Riley R."/>
            <person name="Barry K."/>
            <person name="Blanchette R.A."/>
            <person name="Henrissat B."/>
            <person name="Martinez A.T."/>
            <person name="Otillar R."/>
            <person name="Spatafora J.W."/>
            <person name="Yadav J.S."/>
            <person name="Aerts A."/>
            <person name="Benoit I."/>
            <person name="Boyd A."/>
            <person name="Carlson A."/>
            <person name="Copeland A."/>
            <person name="Coutinho P.M."/>
            <person name="de Vries R.P."/>
            <person name="Ferreira P."/>
            <person name="Findley K."/>
            <person name="Foster B."/>
            <person name="Gaskell J."/>
            <person name="Glotzer D."/>
            <person name="Gorecki P."/>
            <person name="Heitman J."/>
            <person name="Hesse C."/>
            <person name="Hori C."/>
            <person name="Igarashi K."/>
            <person name="Jurgens J.A."/>
            <person name="Kallen N."/>
            <person name="Kersten P."/>
            <person name="Kohler A."/>
            <person name="Kuees U."/>
            <person name="Kumar T.K.A."/>
            <person name="Kuo A."/>
            <person name="LaButti K."/>
            <person name="Larrondo L.F."/>
            <person name="Lindquist E."/>
            <person name="Ling A."/>
            <person name="Lombard V."/>
            <person name="Lucas S."/>
            <person name="Lundell T."/>
            <person name="Martin R."/>
            <person name="McLaughlin D.J."/>
            <person name="Morgenstern I."/>
            <person name="Morin E."/>
            <person name="Murat C."/>
            <person name="Nagy L.G."/>
            <person name="Nolan M."/>
            <person name="Ohm R.A."/>
            <person name="Patyshakuliyeva A."/>
            <person name="Rokas A."/>
            <person name="Ruiz-Duenas F.J."/>
            <person name="Sabat G."/>
            <person name="Salamov A."/>
            <person name="Samejima M."/>
            <person name="Schmutz J."/>
            <person name="Slot J.C."/>
            <person name="St John F."/>
            <person name="Stenlid J."/>
            <person name="Sun H."/>
            <person name="Sun S."/>
            <person name="Syed K."/>
            <person name="Tsang A."/>
            <person name="Wiebenga A."/>
            <person name="Young D."/>
            <person name="Pisabarro A."/>
            <person name="Eastwood D.C."/>
            <person name="Martin F."/>
            <person name="Cullen D."/>
            <person name="Grigoriev I.V."/>
            <person name="Hibbett D.S."/>
        </authorList>
    </citation>
    <scope>NUCLEOTIDE SEQUENCE [LARGE SCALE GENOMIC DNA]</scope>
    <source>
        <strain evidence="2 3">ATCC 11539</strain>
    </source>
</reference>